<proteinExistence type="predicted"/>
<name>A0A835JVZ0_9ROSI</name>
<dbReference type="Gene3D" id="3.90.1420.10">
    <property type="entry name" value="Rubisco LSMT, substrate-binding domain"/>
    <property type="match status" value="1"/>
</dbReference>
<accession>A0A835JVZ0</accession>
<organism evidence="1 2">
    <name type="scientific">Salix dunnii</name>
    <dbReference type="NCBI Taxonomy" id="1413687"/>
    <lineage>
        <taxon>Eukaryota</taxon>
        <taxon>Viridiplantae</taxon>
        <taxon>Streptophyta</taxon>
        <taxon>Embryophyta</taxon>
        <taxon>Tracheophyta</taxon>
        <taxon>Spermatophyta</taxon>
        <taxon>Magnoliopsida</taxon>
        <taxon>eudicotyledons</taxon>
        <taxon>Gunneridae</taxon>
        <taxon>Pentapetalae</taxon>
        <taxon>rosids</taxon>
        <taxon>fabids</taxon>
        <taxon>Malpighiales</taxon>
        <taxon>Salicaceae</taxon>
        <taxon>Saliceae</taxon>
        <taxon>Salix</taxon>
    </lineage>
</organism>
<evidence type="ECO:0000313" key="2">
    <source>
        <dbReference type="Proteomes" id="UP000657918"/>
    </source>
</evidence>
<keyword evidence="2" id="KW-1185">Reference proteome</keyword>
<dbReference type="InterPro" id="IPR036464">
    <property type="entry name" value="Rubisco_LSMT_subst-bd_sf"/>
</dbReference>
<protein>
    <submittedName>
        <fullName evidence="1">Uncharacterized protein</fullName>
    </submittedName>
</protein>
<dbReference type="OrthoDB" id="860560at2759"/>
<dbReference type="SUPFAM" id="SSF81822">
    <property type="entry name" value="RuBisCo LSMT C-terminal, substrate-binding domain"/>
    <property type="match status" value="1"/>
</dbReference>
<comment type="caution">
    <text evidence="1">The sequence shown here is derived from an EMBL/GenBank/DDBJ whole genome shotgun (WGS) entry which is preliminary data.</text>
</comment>
<dbReference type="Proteomes" id="UP000657918">
    <property type="component" value="Unassembled WGS sequence"/>
</dbReference>
<sequence>MLLQKFLNTSIKKERLVSLPDESEQSTSLPVPCSVAVILAFQILMSIVSCSISGDKLELTGYKSGLSNEKLKREGLVPRLEIAVGLRTGEKRALRRINEVLKQRVSELDELECYQERRLKDLGFVMEQGEIIFWESK</sequence>
<evidence type="ECO:0000313" key="1">
    <source>
        <dbReference type="EMBL" id="KAF9674410.1"/>
    </source>
</evidence>
<dbReference type="EMBL" id="JADGMS010000010">
    <property type="protein sequence ID" value="KAF9674410.1"/>
    <property type="molecule type" value="Genomic_DNA"/>
</dbReference>
<dbReference type="AlphaFoldDB" id="A0A835JVZ0"/>
<gene>
    <name evidence="1" type="ORF">SADUNF_Sadunf10G0124400</name>
</gene>
<reference evidence="1 2" key="1">
    <citation type="submission" date="2020-10" db="EMBL/GenBank/DDBJ databases">
        <title>Plant Genome Project.</title>
        <authorList>
            <person name="Zhang R.-G."/>
        </authorList>
    </citation>
    <scope>NUCLEOTIDE SEQUENCE [LARGE SCALE GENOMIC DNA]</scope>
    <source>
        <strain evidence="1">FAFU-HL-1</strain>
        <tissue evidence="1">Leaf</tissue>
    </source>
</reference>